<evidence type="ECO:0000313" key="3">
    <source>
        <dbReference type="EMBL" id="NDW06647.1"/>
    </source>
</evidence>
<accession>A0A6N9T5I0</accession>
<feature type="region of interest" description="Disordered" evidence="1">
    <location>
        <begin position="30"/>
        <end position="136"/>
    </location>
</feature>
<proteinExistence type="predicted"/>
<protein>
    <recommendedName>
        <fullName evidence="5">Cytoplasmic protein</fullName>
    </recommendedName>
</protein>
<dbReference type="RefSeq" id="WP_163465147.1">
    <property type="nucleotide sequence ID" value="NZ_JAAAMG010000019.1"/>
</dbReference>
<keyword evidence="2" id="KW-0732">Signal</keyword>
<organism evidence="3 4">
    <name type="scientific">Jiella pacifica</name>
    <dbReference type="NCBI Taxonomy" id="2696469"/>
    <lineage>
        <taxon>Bacteria</taxon>
        <taxon>Pseudomonadati</taxon>
        <taxon>Pseudomonadota</taxon>
        <taxon>Alphaproteobacteria</taxon>
        <taxon>Hyphomicrobiales</taxon>
        <taxon>Aurantimonadaceae</taxon>
        <taxon>Jiella</taxon>
    </lineage>
</organism>
<evidence type="ECO:0000256" key="1">
    <source>
        <dbReference type="SAM" id="MobiDB-lite"/>
    </source>
</evidence>
<feature type="chain" id="PRO_5026827860" description="Cytoplasmic protein" evidence="2">
    <location>
        <begin position="21"/>
        <end position="329"/>
    </location>
</feature>
<feature type="signal peptide" evidence="2">
    <location>
        <begin position="1"/>
        <end position="20"/>
    </location>
</feature>
<comment type="caution">
    <text evidence="3">The sequence shown here is derived from an EMBL/GenBank/DDBJ whole genome shotgun (WGS) entry which is preliminary data.</text>
</comment>
<evidence type="ECO:0000256" key="2">
    <source>
        <dbReference type="SAM" id="SignalP"/>
    </source>
</evidence>
<name>A0A6N9T5I0_9HYPH</name>
<dbReference type="AlphaFoldDB" id="A0A6N9T5I0"/>
<evidence type="ECO:0000313" key="4">
    <source>
        <dbReference type="Proteomes" id="UP000469011"/>
    </source>
</evidence>
<reference evidence="3 4" key="1">
    <citation type="submission" date="2020-01" db="EMBL/GenBank/DDBJ databases">
        <title>Jiella pacifica sp. nov.</title>
        <authorList>
            <person name="Xue Z."/>
            <person name="Zhu S."/>
            <person name="Chen J."/>
            <person name="Yang J."/>
        </authorList>
    </citation>
    <scope>NUCLEOTIDE SEQUENCE [LARGE SCALE GENOMIC DNA]</scope>
    <source>
        <strain evidence="3 4">40Bstr34</strain>
    </source>
</reference>
<evidence type="ECO:0008006" key="5">
    <source>
        <dbReference type="Google" id="ProtNLM"/>
    </source>
</evidence>
<feature type="region of interest" description="Disordered" evidence="1">
    <location>
        <begin position="141"/>
        <end position="160"/>
    </location>
</feature>
<dbReference type="EMBL" id="JAAAMG010000019">
    <property type="protein sequence ID" value="NDW06647.1"/>
    <property type="molecule type" value="Genomic_DNA"/>
</dbReference>
<sequence length="329" mass="34532">MPPSLNRLFRFASIGLSLLAADSAAAFSQFEGDSGRFGGGKDGIIAVPLPPLPGTERQRSGPNLPAGEPSKDTPSSQDRHRGGATPGSRGQSGDGDAEGTDQGEVPISPEDEETGGLTRARPEAPKGEGSPSAPVRYQAEPAAPIRDGTGPRVGKPSVEDGASYAGNADSAVPLAAEFGHGDVELPAPVKATRLKLIEVARTGDIERLRPLIETGDDGTVLSFGDAPTDPIAFLKQNSGDGEGVETLAIILDLLSSGYARIERNTPDEIYVWPYFTQVDVAKLTKPQLVELLQIVTAGDYQSMVDFGAYNFYRLGITPDGKLQFFVAGD</sequence>
<keyword evidence="4" id="KW-1185">Reference proteome</keyword>
<dbReference type="Proteomes" id="UP000469011">
    <property type="component" value="Unassembled WGS sequence"/>
</dbReference>
<gene>
    <name evidence="3" type="ORF">GTK09_19700</name>
</gene>